<sequence length="153" mass="17100">MQQNMKIDAIDRRILQVLKQDGRISNVQLAQRVDLSPSACLRRVQELEKNGVIKGYRVVTSPEHMGRGFVAYVTVGLSSHTKAAQEGFERAMLVAQEVAECHNIAGSFEYLLRVETKDLSSYKRFHTDVLGTQAHVSAISTHIVMNSSKDERG</sequence>
<dbReference type="AlphaFoldDB" id="A0AAP9NK03"/>
<dbReference type="InterPro" id="IPR019888">
    <property type="entry name" value="Tscrpt_reg_AsnC-like"/>
</dbReference>
<keyword evidence="4" id="KW-0804">Transcription</keyword>
<keyword evidence="2" id="KW-0238">DNA-binding</keyword>
<keyword evidence="8" id="KW-1185">Reference proteome</keyword>
<dbReference type="SUPFAM" id="SSF54909">
    <property type="entry name" value="Dimeric alpha+beta barrel"/>
    <property type="match status" value="1"/>
</dbReference>
<evidence type="ECO:0000256" key="4">
    <source>
        <dbReference type="ARBA" id="ARBA00023163"/>
    </source>
</evidence>
<evidence type="ECO:0000313" key="8">
    <source>
        <dbReference type="Proteomes" id="UP000509761"/>
    </source>
</evidence>
<dbReference type="EMBL" id="CP054580">
    <property type="protein sequence ID" value="QKS23161.1"/>
    <property type="molecule type" value="Genomic_DNA"/>
</dbReference>
<dbReference type="InterPro" id="IPR036388">
    <property type="entry name" value="WH-like_DNA-bd_sf"/>
</dbReference>
<dbReference type="Gene3D" id="3.30.70.920">
    <property type="match status" value="1"/>
</dbReference>
<name>A0AAP9NK03_9GAMM</name>
<evidence type="ECO:0000313" key="7">
    <source>
        <dbReference type="EMBL" id="QKS23161.1"/>
    </source>
</evidence>
<proteinExistence type="predicted"/>
<organism evidence="7 8">
    <name type="scientific">Vreelandella titanicae</name>
    <dbReference type="NCBI Taxonomy" id="664683"/>
    <lineage>
        <taxon>Bacteria</taxon>
        <taxon>Pseudomonadati</taxon>
        <taxon>Pseudomonadota</taxon>
        <taxon>Gammaproteobacteria</taxon>
        <taxon>Oceanospirillales</taxon>
        <taxon>Halomonadaceae</taxon>
        <taxon>Vreelandella</taxon>
    </lineage>
</organism>
<keyword evidence="1" id="KW-0805">Transcription regulation</keyword>
<dbReference type="InterPro" id="IPR011008">
    <property type="entry name" value="Dimeric_a/b-barrel"/>
</dbReference>
<dbReference type="Pfam" id="PF01037">
    <property type="entry name" value="AsnC_trans_reg"/>
    <property type="match status" value="1"/>
</dbReference>
<gene>
    <name evidence="7" type="ORF">FX987_00913</name>
</gene>
<dbReference type="InterPro" id="IPR000485">
    <property type="entry name" value="AsnC-type_HTH_dom"/>
</dbReference>
<keyword evidence="3" id="KW-0010">Activator</keyword>
<dbReference type="PRINTS" id="PR00033">
    <property type="entry name" value="HTHASNC"/>
</dbReference>
<evidence type="ECO:0000256" key="3">
    <source>
        <dbReference type="ARBA" id="ARBA00023159"/>
    </source>
</evidence>
<evidence type="ECO:0000259" key="6">
    <source>
        <dbReference type="PROSITE" id="PS50956"/>
    </source>
</evidence>
<dbReference type="GO" id="GO:0005829">
    <property type="term" value="C:cytosol"/>
    <property type="evidence" value="ECO:0007669"/>
    <property type="project" value="TreeGrafter"/>
</dbReference>
<dbReference type="GO" id="GO:0006355">
    <property type="term" value="P:regulation of DNA-templated transcription"/>
    <property type="evidence" value="ECO:0007669"/>
    <property type="project" value="UniProtKB-ARBA"/>
</dbReference>
<dbReference type="Gene3D" id="1.10.10.10">
    <property type="entry name" value="Winged helix-like DNA-binding domain superfamily/Winged helix DNA-binding domain"/>
    <property type="match status" value="1"/>
</dbReference>
<dbReference type="Proteomes" id="UP000509761">
    <property type="component" value="Chromosome"/>
</dbReference>
<evidence type="ECO:0000256" key="5">
    <source>
        <dbReference type="ARBA" id="ARBA00039227"/>
    </source>
</evidence>
<reference evidence="7 8" key="1">
    <citation type="submission" date="2019-12" db="EMBL/GenBank/DDBJ databases">
        <title>Genome sequencing and assembly of endphytes of Porphyra tenera.</title>
        <authorList>
            <person name="Park J.M."/>
            <person name="Shin R."/>
            <person name="Jo S.H."/>
        </authorList>
    </citation>
    <scope>NUCLEOTIDE SEQUENCE [LARGE SCALE GENOMIC DNA]</scope>
    <source>
        <strain evidence="7 8">GPM3</strain>
    </source>
</reference>
<evidence type="ECO:0000256" key="1">
    <source>
        <dbReference type="ARBA" id="ARBA00023015"/>
    </source>
</evidence>
<dbReference type="GO" id="GO:0006524">
    <property type="term" value="P:alanine catabolic process"/>
    <property type="evidence" value="ECO:0007669"/>
    <property type="project" value="TreeGrafter"/>
</dbReference>
<dbReference type="CDD" id="cd00090">
    <property type="entry name" value="HTH_ARSR"/>
    <property type="match status" value="1"/>
</dbReference>
<protein>
    <recommendedName>
        <fullName evidence="5">Leucine-responsive regulatory protein</fullName>
    </recommendedName>
</protein>
<dbReference type="InterPro" id="IPR011991">
    <property type="entry name" value="ArsR-like_HTH"/>
</dbReference>
<dbReference type="GO" id="GO:0043565">
    <property type="term" value="F:sequence-specific DNA binding"/>
    <property type="evidence" value="ECO:0007669"/>
    <property type="project" value="InterPro"/>
</dbReference>
<dbReference type="PANTHER" id="PTHR30154">
    <property type="entry name" value="LEUCINE-RESPONSIVE REGULATORY PROTEIN"/>
    <property type="match status" value="1"/>
</dbReference>
<dbReference type="SMART" id="SM00344">
    <property type="entry name" value="HTH_ASNC"/>
    <property type="match status" value="1"/>
</dbReference>
<dbReference type="PROSITE" id="PS50956">
    <property type="entry name" value="HTH_ASNC_2"/>
    <property type="match status" value="1"/>
</dbReference>
<dbReference type="SUPFAM" id="SSF46785">
    <property type="entry name" value="Winged helix' DNA-binding domain"/>
    <property type="match status" value="1"/>
</dbReference>
<feature type="domain" description="HTH asnC-type" evidence="6">
    <location>
        <begin position="7"/>
        <end position="68"/>
    </location>
</feature>
<dbReference type="FunFam" id="1.10.10.10:FF:000186">
    <property type="entry name" value="AsnC family transcriptional regulator"/>
    <property type="match status" value="1"/>
</dbReference>
<dbReference type="Pfam" id="PF13412">
    <property type="entry name" value="HTH_24"/>
    <property type="match status" value="1"/>
</dbReference>
<accession>A0AAP9NK03</accession>
<dbReference type="GO" id="GO:0043201">
    <property type="term" value="P:response to L-leucine"/>
    <property type="evidence" value="ECO:0007669"/>
    <property type="project" value="TreeGrafter"/>
</dbReference>
<evidence type="ECO:0000256" key="2">
    <source>
        <dbReference type="ARBA" id="ARBA00023125"/>
    </source>
</evidence>
<dbReference type="InterPro" id="IPR036390">
    <property type="entry name" value="WH_DNA-bd_sf"/>
</dbReference>
<dbReference type="InterPro" id="IPR019887">
    <property type="entry name" value="Tscrpt_reg_AsnC/Lrp_C"/>
</dbReference>
<dbReference type="PANTHER" id="PTHR30154:SF0">
    <property type="entry name" value="LEUCINE-RESPONSIVE REGULATORY PROTEIN"/>
    <property type="match status" value="1"/>
</dbReference>